<dbReference type="PANTHER" id="PTHR46825:SF9">
    <property type="entry name" value="BETA-LACTAMASE-RELATED DOMAIN-CONTAINING PROTEIN"/>
    <property type="match status" value="1"/>
</dbReference>
<dbReference type="Proteomes" id="UP000609346">
    <property type="component" value="Unassembled WGS sequence"/>
</dbReference>
<gene>
    <name evidence="2" type="ORF">H8B09_13915</name>
</gene>
<evidence type="ECO:0000313" key="3">
    <source>
        <dbReference type="Proteomes" id="UP000609346"/>
    </source>
</evidence>
<evidence type="ECO:0000313" key="2">
    <source>
        <dbReference type="EMBL" id="MBD3919854.1"/>
    </source>
</evidence>
<keyword evidence="3" id="KW-1185">Reference proteome</keyword>
<dbReference type="InterPro" id="IPR050491">
    <property type="entry name" value="AmpC-like"/>
</dbReference>
<protein>
    <submittedName>
        <fullName evidence="2">Beta-lactamase family protein</fullName>
    </submittedName>
</protein>
<dbReference type="InterPro" id="IPR001466">
    <property type="entry name" value="Beta-lactam-related"/>
</dbReference>
<accession>A0ABR8MV58</accession>
<dbReference type="SUPFAM" id="SSF56601">
    <property type="entry name" value="beta-lactamase/transpeptidase-like"/>
    <property type="match status" value="1"/>
</dbReference>
<name>A0ABR8MV58_9BACL</name>
<sequence>MPEIINKILENESFCGSILIAKGQEIIYERGFGLADQSTFLPNSTDIIYRIGSLAKQFTALCILRLIEGGVLDLNDPIYKYIPSQTLFKNITIHQLLVHSSGLPVNFPYDIHVDSNDTDLIEALKTVDVNESKSHIPEYSNVGYSILGHLIEVGSGYTYSEYISKQICEPLGLLNSGADFIKYSEFNNRAYGYELGEKSKLMQFRTYEGAGSSFYTTAKEYRKWDLALYSDNLISEKYKILMFKCYEPITSDIGYGYGWEVNRLYPTIHQHSGYVAGISSFVMRNIDTKFLLFAVSNSGEEGLKPIQTITDKINNGFCK</sequence>
<dbReference type="Gene3D" id="3.40.710.10">
    <property type="entry name" value="DD-peptidase/beta-lactamase superfamily"/>
    <property type="match status" value="1"/>
</dbReference>
<evidence type="ECO:0000259" key="1">
    <source>
        <dbReference type="Pfam" id="PF00144"/>
    </source>
</evidence>
<dbReference type="InterPro" id="IPR012338">
    <property type="entry name" value="Beta-lactam/transpept-like"/>
</dbReference>
<proteinExistence type="predicted"/>
<dbReference type="Pfam" id="PF00144">
    <property type="entry name" value="Beta-lactamase"/>
    <property type="match status" value="1"/>
</dbReference>
<feature type="domain" description="Beta-lactamase-related" evidence="1">
    <location>
        <begin position="16"/>
        <end position="300"/>
    </location>
</feature>
<comment type="caution">
    <text evidence="2">The sequence shown here is derived from an EMBL/GenBank/DDBJ whole genome shotgun (WGS) entry which is preliminary data.</text>
</comment>
<reference evidence="2 3" key="1">
    <citation type="submission" date="2020-09" db="EMBL/GenBank/DDBJ databases">
        <title>Paenibacillus sp. strain PR3 16S rRNA gene Genome sequencing and assembly.</title>
        <authorList>
            <person name="Kim J."/>
        </authorList>
    </citation>
    <scope>NUCLEOTIDE SEQUENCE [LARGE SCALE GENOMIC DNA]</scope>
    <source>
        <strain evidence="2 3">PR3</strain>
    </source>
</reference>
<dbReference type="EMBL" id="JACXZA010000003">
    <property type="protein sequence ID" value="MBD3919854.1"/>
    <property type="molecule type" value="Genomic_DNA"/>
</dbReference>
<dbReference type="RefSeq" id="WP_191204132.1">
    <property type="nucleotide sequence ID" value="NZ_JACXZA010000003.1"/>
</dbReference>
<dbReference type="PANTHER" id="PTHR46825">
    <property type="entry name" value="D-ALANYL-D-ALANINE-CARBOXYPEPTIDASE/ENDOPEPTIDASE AMPH"/>
    <property type="match status" value="1"/>
</dbReference>
<organism evidence="2 3">
    <name type="scientific">Paenibacillus terricola</name>
    <dbReference type="NCBI Taxonomy" id="2763503"/>
    <lineage>
        <taxon>Bacteria</taxon>
        <taxon>Bacillati</taxon>
        <taxon>Bacillota</taxon>
        <taxon>Bacilli</taxon>
        <taxon>Bacillales</taxon>
        <taxon>Paenibacillaceae</taxon>
        <taxon>Paenibacillus</taxon>
    </lineage>
</organism>